<dbReference type="Gene3D" id="1.10.10.2840">
    <property type="entry name" value="PucR C-terminal helix-turn-helix domain"/>
    <property type="match status" value="1"/>
</dbReference>
<name>A0A6G9YER6_9NOCA</name>
<dbReference type="Pfam" id="PF17853">
    <property type="entry name" value="GGDEF_2"/>
    <property type="match status" value="1"/>
</dbReference>
<keyword evidence="6" id="KW-1185">Reference proteome</keyword>
<dbReference type="InterPro" id="IPR042070">
    <property type="entry name" value="PucR_C-HTH_sf"/>
</dbReference>
<feature type="domain" description="CdaR GGDEF-like" evidence="4">
    <location>
        <begin position="322"/>
        <end position="435"/>
    </location>
</feature>
<protein>
    <submittedName>
        <fullName evidence="5">PucR family transcriptional regulator</fullName>
    </submittedName>
</protein>
<feature type="domain" description="Purine catabolism PurC-like" evidence="2">
    <location>
        <begin position="56"/>
        <end position="170"/>
    </location>
</feature>
<evidence type="ECO:0000313" key="5">
    <source>
        <dbReference type="EMBL" id="QIS11692.1"/>
    </source>
</evidence>
<comment type="similarity">
    <text evidence="1">Belongs to the CdaR family.</text>
</comment>
<proteinExistence type="inferred from homology"/>
<accession>A0A6G9YER6</accession>
<dbReference type="Pfam" id="PF13556">
    <property type="entry name" value="HTH_30"/>
    <property type="match status" value="1"/>
</dbReference>
<feature type="domain" description="PucR C-terminal helix-turn-helix" evidence="3">
    <location>
        <begin position="488"/>
        <end position="545"/>
    </location>
</feature>
<evidence type="ECO:0000256" key="1">
    <source>
        <dbReference type="ARBA" id="ARBA00006754"/>
    </source>
</evidence>
<reference evidence="5 6" key="1">
    <citation type="journal article" date="2019" name="ACS Chem. Biol.">
        <title>Identification and Mobilization of a Cryptic Antibiotic Biosynthesis Gene Locus from a Human-Pathogenic Nocardia Isolate.</title>
        <authorList>
            <person name="Herisse M."/>
            <person name="Ishida K."/>
            <person name="Porter J.L."/>
            <person name="Howden B."/>
            <person name="Hertweck C."/>
            <person name="Stinear T.P."/>
            <person name="Pidot S.J."/>
        </authorList>
    </citation>
    <scope>NUCLEOTIDE SEQUENCE [LARGE SCALE GENOMIC DNA]</scope>
    <source>
        <strain evidence="5 6">AUSMDU00012717</strain>
    </source>
</reference>
<evidence type="ECO:0000259" key="3">
    <source>
        <dbReference type="Pfam" id="PF13556"/>
    </source>
</evidence>
<dbReference type="EMBL" id="CP046172">
    <property type="protein sequence ID" value="QIS11692.1"/>
    <property type="molecule type" value="Genomic_DNA"/>
</dbReference>
<dbReference type="AlphaFoldDB" id="A0A6G9YER6"/>
<dbReference type="KEGG" id="nah:F5544_19120"/>
<dbReference type="PANTHER" id="PTHR33744">
    <property type="entry name" value="CARBOHYDRATE DIACID REGULATOR"/>
    <property type="match status" value="1"/>
</dbReference>
<gene>
    <name evidence="5" type="ORF">F5544_19120</name>
</gene>
<sequence length="547" mass="60322">MRPYPVVSPVHPHWRSTARSEKSELCAASQPSFCTYVQGHLSLTLLTFANVRLRSLLTMTDLGLQLVTGEDQLDRFVRWVVTTDMLDPSRYLSGGELVVTGMQWRRDAADSEAFVAAVARSGAAALATGDARYGGAPPDIVDACRRYRLPLFRVPEDIAFAQVTEEITRNLSTGRAADLTAVLDRHRQLVSGDGLGAVLELIERDLGMRCWVLSSTGRVVAGPAEPPADVTAAFLGARRLPHLIADRRLSLFAVDEHSTSRAADWFLVFEGDFKDWPEERRALAEELAAVVSLERARQDDRQRTSGRLAQELIQLIVSDAKPAEIISRLELTGLGATENYLAVAADADLLRPGEVRMLLREMQFGRRPAVGVVEEEAIALVPADDGGSVIDEIRDAVEALAPGLRGSRLSVGVSGIVDGEGLRGAVEEARYARRMAAARPQRASVVGHGELATHMLLLASVPDEVRRMFRLRLLDPLSSYDQDNRADLIHTLETFLQVSGSWTKCAELLHVHVNTLRYRIQRIEELTGRDLSRLEDRVDFFLALALR</sequence>
<evidence type="ECO:0000259" key="4">
    <source>
        <dbReference type="Pfam" id="PF17853"/>
    </source>
</evidence>
<dbReference type="PANTHER" id="PTHR33744:SF17">
    <property type="entry name" value="CONSERVED PROTEIN"/>
    <property type="match status" value="1"/>
</dbReference>
<dbReference type="InterPro" id="IPR041522">
    <property type="entry name" value="CdaR_GGDEF"/>
</dbReference>
<dbReference type="Pfam" id="PF07905">
    <property type="entry name" value="PucR"/>
    <property type="match status" value="1"/>
</dbReference>
<organism evidence="5 6">
    <name type="scientific">Nocardia arthritidis</name>
    <dbReference type="NCBI Taxonomy" id="228602"/>
    <lineage>
        <taxon>Bacteria</taxon>
        <taxon>Bacillati</taxon>
        <taxon>Actinomycetota</taxon>
        <taxon>Actinomycetes</taxon>
        <taxon>Mycobacteriales</taxon>
        <taxon>Nocardiaceae</taxon>
        <taxon>Nocardia</taxon>
    </lineage>
</organism>
<evidence type="ECO:0000259" key="2">
    <source>
        <dbReference type="Pfam" id="PF07905"/>
    </source>
</evidence>
<dbReference type="InterPro" id="IPR012914">
    <property type="entry name" value="PucR_dom"/>
</dbReference>
<dbReference type="InterPro" id="IPR051448">
    <property type="entry name" value="CdaR-like_regulators"/>
</dbReference>
<dbReference type="InterPro" id="IPR025736">
    <property type="entry name" value="PucR_C-HTH_dom"/>
</dbReference>
<dbReference type="Proteomes" id="UP000503540">
    <property type="component" value="Chromosome"/>
</dbReference>
<evidence type="ECO:0000313" key="6">
    <source>
        <dbReference type="Proteomes" id="UP000503540"/>
    </source>
</evidence>